<keyword evidence="2" id="KW-0808">Transferase</keyword>
<keyword evidence="2" id="KW-0328">Glycosyltransferase</keyword>
<dbReference type="Pfam" id="PF00535">
    <property type="entry name" value="Glycos_transf_2"/>
    <property type="match status" value="1"/>
</dbReference>
<dbReference type="InterPro" id="IPR029044">
    <property type="entry name" value="Nucleotide-diphossugar_trans"/>
</dbReference>
<feature type="domain" description="Glycosyltransferase 2-like" evidence="1">
    <location>
        <begin position="6"/>
        <end position="133"/>
    </location>
</feature>
<dbReference type="EC" id="2.4.-.-" evidence="2"/>
<organism evidence="2 3">
    <name type="scientific">Candidatus Paralactobacillus gallistercoris</name>
    <dbReference type="NCBI Taxonomy" id="2838724"/>
    <lineage>
        <taxon>Bacteria</taxon>
        <taxon>Bacillati</taxon>
        <taxon>Bacillota</taxon>
        <taxon>Bacilli</taxon>
        <taxon>Lactobacillales</taxon>
        <taxon>Lactobacillaceae</taxon>
        <taxon>Lactobacillus</taxon>
    </lineage>
</organism>
<reference evidence="2" key="2">
    <citation type="submission" date="2021-04" db="EMBL/GenBank/DDBJ databases">
        <authorList>
            <person name="Gilroy R."/>
        </authorList>
    </citation>
    <scope>NUCLEOTIDE SEQUENCE</scope>
    <source>
        <strain evidence="2">F6-6636</strain>
    </source>
</reference>
<dbReference type="PANTHER" id="PTHR22916">
    <property type="entry name" value="GLYCOSYLTRANSFERASE"/>
    <property type="match status" value="1"/>
</dbReference>
<dbReference type="EMBL" id="JAHLFS010000053">
    <property type="protein sequence ID" value="MBU3851916.1"/>
    <property type="molecule type" value="Genomic_DNA"/>
</dbReference>
<evidence type="ECO:0000313" key="2">
    <source>
        <dbReference type="EMBL" id="MBU3851916.1"/>
    </source>
</evidence>
<dbReference type="SUPFAM" id="SSF53448">
    <property type="entry name" value="Nucleotide-diphospho-sugar transferases"/>
    <property type="match status" value="1"/>
</dbReference>
<accession>A0A948TJY8</accession>
<comment type="caution">
    <text evidence="2">The sequence shown here is derived from an EMBL/GenBank/DDBJ whole genome shotgun (WGS) entry which is preliminary data.</text>
</comment>
<dbReference type="GO" id="GO:0016758">
    <property type="term" value="F:hexosyltransferase activity"/>
    <property type="evidence" value="ECO:0007669"/>
    <property type="project" value="UniProtKB-ARBA"/>
</dbReference>
<protein>
    <submittedName>
        <fullName evidence="2">Glycosyltransferase</fullName>
        <ecNumber evidence="2">2.4.-.-</ecNumber>
    </submittedName>
</protein>
<reference evidence="2" key="1">
    <citation type="journal article" date="2021" name="PeerJ">
        <title>Extensive microbial diversity within the chicken gut microbiome revealed by metagenomics and culture.</title>
        <authorList>
            <person name="Gilroy R."/>
            <person name="Ravi A."/>
            <person name="Getino M."/>
            <person name="Pursley I."/>
            <person name="Horton D.L."/>
            <person name="Alikhan N.F."/>
            <person name="Baker D."/>
            <person name="Gharbi K."/>
            <person name="Hall N."/>
            <person name="Watson M."/>
            <person name="Adriaenssens E.M."/>
            <person name="Foster-Nyarko E."/>
            <person name="Jarju S."/>
            <person name="Secka A."/>
            <person name="Antonio M."/>
            <person name="Oren A."/>
            <person name="Chaudhuri R.R."/>
            <person name="La Ragione R."/>
            <person name="Hildebrand F."/>
            <person name="Pallen M.J."/>
        </authorList>
    </citation>
    <scope>NUCLEOTIDE SEQUENCE</scope>
    <source>
        <strain evidence="2">F6-6636</strain>
    </source>
</reference>
<dbReference type="PANTHER" id="PTHR22916:SF3">
    <property type="entry name" value="UDP-GLCNAC:BETAGAL BETA-1,3-N-ACETYLGLUCOSAMINYLTRANSFERASE-LIKE PROTEIN 1"/>
    <property type="match status" value="1"/>
</dbReference>
<dbReference type="InterPro" id="IPR001173">
    <property type="entry name" value="Glyco_trans_2-like"/>
</dbReference>
<dbReference type="AlphaFoldDB" id="A0A948TJY8"/>
<gene>
    <name evidence="2" type="ORF">H9901_04380</name>
</gene>
<name>A0A948TJY8_9LACO</name>
<evidence type="ECO:0000259" key="1">
    <source>
        <dbReference type="Pfam" id="PF00535"/>
    </source>
</evidence>
<sequence>MEKVLTVIIPIYANEEYLSVCLPTLLHDDIMPMIEIMIVDAGADDDTLSTAYDYVQKYPETIRVLKYADENHGAALNDAVKKAQGKYLKVVEGHDWVNTMGLVTLINYLGMHDVDMVINPYIQFNGDNMKQDVIVEHTFAQYSSQYVYQFDELNITKPIPFCEITYRTKLFIDNDIQFDDNLFYVDAAYVLYPIRAVRTITFLRNPVYVYHVNFDPQNLTMNVKETQDHLAQHYQIAKACIAYYDLHKRSLSAAKLAYVQQCLRQVINIQYYIWLSFPPSTLRKQQLMGWDAEVHEVVPEIYQMTSGPIITMLKKSHGHLYKLAALLLQHKLEYIEQRNRP</sequence>
<dbReference type="Gene3D" id="3.90.550.10">
    <property type="entry name" value="Spore Coat Polysaccharide Biosynthesis Protein SpsA, Chain A"/>
    <property type="match status" value="1"/>
</dbReference>
<evidence type="ECO:0000313" key="3">
    <source>
        <dbReference type="Proteomes" id="UP000777303"/>
    </source>
</evidence>
<proteinExistence type="predicted"/>
<dbReference type="Proteomes" id="UP000777303">
    <property type="component" value="Unassembled WGS sequence"/>
</dbReference>